<reference evidence="14 15" key="1">
    <citation type="journal article" date="2013" name="Appl. Environ. Microbiol.">
        <title>Variation of the Virus-Related Elements within Syntenic Genomes of the Hyperthermophilic Archaeon Aeropyrum.</title>
        <authorList>
            <person name="Daifuku T."/>
            <person name="Yoshida T."/>
            <person name="Kitamura T."/>
            <person name="Kawaichi S."/>
            <person name="Inoue T."/>
            <person name="Nomura K."/>
            <person name="Yoshida Y."/>
            <person name="Kuno S."/>
            <person name="Sako Y."/>
        </authorList>
    </citation>
    <scope>NUCLEOTIDE SEQUENCE [LARGE SCALE GENOMIC DNA]</scope>
    <source>
        <strain evidence="14 15">SY1</strain>
    </source>
</reference>
<dbReference type="GO" id="GO:0005829">
    <property type="term" value="C:cytosol"/>
    <property type="evidence" value="ECO:0007669"/>
    <property type="project" value="TreeGrafter"/>
</dbReference>
<keyword evidence="6 10" id="KW-0067">ATP-binding</keyword>
<dbReference type="InterPro" id="IPR004526">
    <property type="entry name" value="Glu-tRNA-synth_arc/euk"/>
</dbReference>
<dbReference type="EC" id="6.1.1.17" evidence="10"/>
<dbReference type="EMBL" id="AP012489">
    <property type="protein sequence ID" value="BAN90923.1"/>
    <property type="molecule type" value="Genomic_DNA"/>
</dbReference>
<dbReference type="RefSeq" id="WP_022542191.1">
    <property type="nucleotide sequence ID" value="NC_022521.1"/>
</dbReference>
<dbReference type="Proteomes" id="UP000016887">
    <property type="component" value="Chromosome"/>
</dbReference>
<feature type="domain" description="Glutamyl/glutaminyl-tRNA synthetase class Ib catalytic" evidence="11">
    <location>
        <begin position="102"/>
        <end position="412"/>
    </location>
</feature>
<keyword evidence="7 10" id="KW-0648">Protein biosynthesis</keyword>
<evidence type="ECO:0000259" key="13">
    <source>
        <dbReference type="Pfam" id="PF20974"/>
    </source>
</evidence>
<sequence length="574" mass="66309">MASGDLERLLLGYALRDAVKHGGRASVGSVMSMLLGDHPGLRSRAREIASLARGIVERVNSMPLDKQRRLLSEQYPELARFEEKREEGERGLPPLPGAERGKVKLRFAPNPDFVIHIGNARPAIVNYEYSRMYRGKMVLRFEDTDPRTKTPLKEAYELIRQDLRWLGVSWDEEYIQSLRMEVFYGVARRAIERGCAYVDNCGREGKEFLSRGEYCPTRDLSPEENLELFEKMLEGEFYEEEAVVRMKTDPRHPNPSLRDWVAMRIIDTEKHPHPLVGSKYVVWPTYNFAVSVDDHMMGITHVLRGKEHQLNTEKQLAVYKCMGWRPPFFIHFGRLKLEGFILSKSKIRKLLEERPGEFMGYDDPRFGTIAGLRRRGILSEAIRQIILEVGVKPTDATISWANLAAVNRKLLDERADRIMYVEDPVEMEVELVHGECKTAEIPFHPSRPDRKRSITVCTGDRLLLSREDVVEGRQLRLMGFSNFTASHGVLREVDPSLEYARKMRLPIVQWVKRGEETSVEVLEPVELELKKHRGYAEEALRSYSVDSRLQFVRYGFVRVDSVDDGVYKVIYTHR</sequence>
<evidence type="ECO:0000259" key="12">
    <source>
        <dbReference type="Pfam" id="PF03950"/>
    </source>
</evidence>
<dbReference type="NCBIfam" id="NF003169">
    <property type="entry name" value="PRK04156.1"/>
    <property type="match status" value="1"/>
</dbReference>
<dbReference type="STRING" id="1198449.ACAM_1454"/>
<evidence type="ECO:0000256" key="1">
    <source>
        <dbReference type="ARBA" id="ARBA00004496"/>
    </source>
</evidence>
<dbReference type="PANTHER" id="PTHR43097">
    <property type="entry name" value="GLUTAMINE-TRNA LIGASE"/>
    <property type="match status" value="1"/>
</dbReference>
<comment type="subcellular location">
    <subcellularLocation>
        <location evidence="1 10">Cytoplasm</location>
    </subcellularLocation>
</comment>
<comment type="similarity">
    <text evidence="2 10">Belongs to the class-I aminoacyl-tRNA synthetase family. Glutamate--tRNA ligase type 2 subfamily.</text>
</comment>
<feature type="domain" description="Glutamyl/glutaminyl-tRNA synthetase class Ib anti-codon binding" evidence="12">
    <location>
        <begin position="415"/>
        <end position="488"/>
    </location>
</feature>
<name>U3TG00_9CREN</name>
<feature type="domain" description="tRNA synthetases class I (E and Q) anti-codon binding" evidence="13">
    <location>
        <begin position="507"/>
        <end position="560"/>
    </location>
</feature>
<comment type="function">
    <text evidence="10">Catalyzes the attachment of glutamate to tRNA(Glu) in a two-step reaction: glutamate is first activated by ATP to form Glu-AMP and then transferred to the acceptor end of tRNA(Glu).</text>
</comment>
<evidence type="ECO:0000313" key="15">
    <source>
        <dbReference type="Proteomes" id="UP000016887"/>
    </source>
</evidence>
<keyword evidence="4 10" id="KW-0436">Ligase</keyword>
<dbReference type="SUPFAM" id="SSF52374">
    <property type="entry name" value="Nucleotidylyl transferase"/>
    <property type="match status" value="1"/>
</dbReference>
<dbReference type="GO" id="GO:0004818">
    <property type="term" value="F:glutamate-tRNA ligase activity"/>
    <property type="evidence" value="ECO:0007669"/>
    <property type="project" value="UniProtKB-UniRule"/>
</dbReference>
<organism evidence="14 15">
    <name type="scientific">Aeropyrum camini SY1 = JCM 12091</name>
    <dbReference type="NCBI Taxonomy" id="1198449"/>
    <lineage>
        <taxon>Archaea</taxon>
        <taxon>Thermoproteota</taxon>
        <taxon>Thermoprotei</taxon>
        <taxon>Desulfurococcales</taxon>
        <taxon>Desulfurococcaceae</taxon>
        <taxon>Aeropyrum</taxon>
    </lineage>
</organism>
<dbReference type="GO" id="GO:0005524">
    <property type="term" value="F:ATP binding"/>
    <property type="evidence" value="ECO:0007669"/>
    <property type="project" value="UniProtKB-UniRule"/>
</dbReference>
<dbReference type="InterPro" id="IPR049437">
    <property type="entry name" value="tRNA-synt_1c_C2"/>
</dbReference>
<evidence type="ECO:0000256" key="5">
    <source>
        <dbReference type="ARBA" id="ARBA00022741"/>
    </source>
</evidence>
<keyword evidence="3 10" id="KW-0963">Cytoplasm</keyword>
<evidence type="ECO:0000256" key="7">
    <source>
        <dbReference type="ARBA" id="ARBA00022917"/>
    </source>
</evidence>
<evidence type="ECO:0000256" key="8">
    <source>
        <dbReference type="ARBA" id="ARBA00023146"/>
    </source>
</evidence>
<dbReference type="InterPro" id="IPR020058">
    <property type="entry name" value="Glu/Gln-tRNA-synth_Ib_cat-dom"/>
</dbReference>
<evidence type="ECO:0000259" key="11">
    <source>
        <dbReference type="Pfam" id="PF00749"/>
    </source>
</evidence>
<dbReference type="GO" id="GO:0043604">
    <property type="term" value="P:amide biosynthetic process"/>
    <property type="evidence" value="ECO:0007669"/>
    <property type="project" value="TreeGrafter"/>
</dbReference>
<accession>U3TG00</accession>
<feature type="short sequence motif" description="'HIGH' region" evidence="10">
    <location>
        <begin position="109"/>
        <end position="119"/>
    </location>
</feature>
<dbReference type="SUPFAM" id="SSF50715">
    <property type="entry name" value="Ribosomal protein L25-like"/>
    <property type="match status" value="1"/>
</dbReference>
<keyword evidence="5 10" id="KW-0547">Nucleotide-binding</keyword>
<dbReference type="Gene3D" id="2.40.240.100">
    <property type="match status" value="1"/>
</dbReference>
<evidence type="ECO:0000256" key="6">
    <source>
        <dbReference type="ARBA" id="ARBA00022840"/>
    </source>
</evidence>
<dbReference type="InterPro" id="IPR011035">
    <property type="entry name" value="Ribosomal_bL25/Gln-tRNA_synth"/>
</dbReference>
<evidence type="ECO:0000256" key="2">
    <source>
        <dbReference type="ARBA" id="ARBA00008927"/>
    </source>
</evidence>
<dbReference type="InterPro" id="IPR000924">
    <property type="entry name" value="Glu/Gln-tRNA-synth"/>
</dbReference>
<keyword evidence="15" id="KW-1185">Reference proteome</keyword>
<evidence type="ECO:0000256" key="10">
    <source>
        <dbReference type="HAMAP-Rule" id="MF_02076"/>
    </source>
</evidence>
<evidence type="ECO:0000256" key="4">
    <source>
        <dbReference type="ARBA" id="ARBA00022598"/>
    </source>
</evidence>
<dbReference type="Gene3D" id="2.40.240.10">
    <property type="entry name" value="Ribosomal Protein L25, Chain P"/>
    <property type="match status" value="1"/>
</dbReference>
<dbReference type="InterPro" id="IPR020059">
    <property type="entry name" value="Glu/Gln-tRNA-synth_Ib_codon-bd"/>
</dbReference>
<dbReference type="Gene3D" id="3.40.50.620">
    <property type="entry name" value="HUPs"/>
    <property type="match status" value="1"/>
</dbReference>
<dbReference type="GeneID" id="17111257"/>
<comment type="catalytic activity">
    <reaction evidence="9 10">
        <text>tRNA(Glu) + L-glutamate + ATP = L-glutamyl-tRNA(Glu) + AMP + diphosphate</text>
        <dbReference type="Rhea" id="RHEA:23540"/>
        <dbReference type="Rhea" id="RHEA-COMP:9663"/>
        <dbReference type="Rhea" id="RHEA-COMP:9680"/>
        <dbReference type="ChEBI" id="CHEBI:29985"/>
        <dbReference type="ChEBI" id="CHEBI:30616"/>
        <dbReference type="ChEBI" id="CHEBI:33019"/>
        <dbReference type="ChEBI" id="CHEBI:78442"/>
        <dbReference type="ChEBI" id="CHEBI:78520"/>
        <dbReference type="ChEBI" id="CHEBI:456215"/>
        <dbReference type="EC" id="6.1.1.17"/>
    </reaction>
</comment>
<protein>
    <recommendedName>
        <fullName evidence="10">Glutamate--tRNA ligase</fullName>
        <ecNumber evidence="10">6.1.1.17</ecNumber>
    </recommendedName>
    <alternativeName>
        <fullName evidence="10">Glutamyl-tRNA synthetase</fullName>
        <shortName evidence="10">GluRS</shortName>
    </alternativeName>
</protein>
<evidence type="ECO:0000256" key="3">
    <source>
        <dbReference type="ARBA" id="ARBA00022490"/>
    </source>
</evidence>
<dbReference type="InterPro" id="IPR050132">
    <property type="entry name" value="Gln/Glu-tRNA_Ligase"/>
</dbReference>
<dbReference type="PRINTS" id="PR00987">
    <property type="entry name" value="TRNASYNTHGLU"/>
</dbReference>
<dbReference type="GO" id="GO:0006424">
    <property type="term" value="P:glutamyl-tRNA aminoacylation"/>
    <property type="evidence" value="ECO:0007669"/>
    <property type="project" value="UniProtKB-UniRule"/>
</dbReference>
<gene>
    <name evidence="10 14" type="primary">gltX</name>
    <name evidence="14" type="ORF">ACAM_1454</name>
</gene>
<evidence type="ECO:0000256" key="9">
    <source>
        <dbReference type="ARBA" id="ARBA00048351"/>
    </source>
</evidence>
<dbReference type="Pfam" id="PF03950">
    <property type="entry name" value="tRNA-synt_1c_C"/>
    <property type="match status" value="1"/>
</dbReference>
<proteinExistence type="inferred from homology"/>
<keyword evidence="8 10" id="KW-0030">Aminoacyl-tRNA synthetase</keyword>
<dbReference type="AlphaFoldDB" id="U3TG00"/>
<dbReference type="Pfam" id="PF00749">
    <property type="entry name" value="tRNA-synt_1c"/>
    <property type="match status" value="1"/>
</dbReference>
<dbReference type="PATRIC" id="fig|1198449.6.peg.1470"/>
<dbReference type="NCBIfam" id="TIGR00463">
    <property type="entry name" value="gltX_arch"/>
    <property type="match status" value="1"/>
</dbReference>
<dbReference type="eggNOG" id="arCOG04302">
    <property type="taxonomic scope" value="Archaea"/>
</dbReference>
<dbReference type="PANTHER" id="PTHR43097:SF5">
    <property type="entry name" value="GLUTAMATE--TRNA LIGASE"/>
    <property type="match status" value="1"/>
</dbReference>
<dbReference type="KEGG" id="acj:ACAM_1454"/>
<dbReference type="InterPro" id="IPR020056">
    <property type="entry name" value="Rbsml_bL25/Gln-tRNA_synth_N"/>
</dbReference>
<dbReference type="HAMAP" id="MF_02076">
    <property type="entry name" value="Glu_tRNA_synth_type2"/>
    <property type="match status" value="1"/>
</dbReference>
<dbReference type="CDD" id="cd09287">
    <property type="entry name" value="GluRS_non_core"/>
    <property type="match status" value="1"/>
</dbReference>
<evidence type="ECO:0000313" key="14">
    <source>
        <dbReference type="EMBL" id="BAN90923.1"/>
    </source>
</evidence>
<dbReference type="Pfam" id="PF20974">
    <property type="entry name" value="tRNA-synt_1c_C2"/>
    <property type="match status" value="1"/>
</dbReference>
<dbReference type="InterPro" id="IPR014729">
    <property type="entry name" value="Rossmann-like_a/b/a_fold"/>
</dbReference>